<dbReference type="InterPro" id="IPR010982">
    <property type="entry name" value="Lambda_DNA-bd_dom_sf"/>
</dbReference>
<dbReference type="PANTHER" id="PTHR33516">
    <property type="entry name" value="LEXA REPRESSOR"/>
    <property type="match status" value="1"/>
</dbReference>
<accession>A0A921EJX5</accession>
<reference evidence="2" key="1">
    <citation type="journal article" date="2021" name="PeerJ">
        <title>Extensive microbial diversity within the chicken gut microbiome revealed by metagenomics and culture.</title>
        <authorList>
            <person name="Gilroy R."/>
            <person name="Ravi A."/>
            <person name="Getino M."/>
            <person name="Pursley I."/>
            <person name="Horton D.L."/>
            <person name="Alikhan N.F."/>
            <person name="Baker D."/>
            <person name="Gharbi K."/>
            <person name="Hall N."/>
            <person name="Watson M."/>
            <person name="Adriaenssens E.M."/>
            <person name="Foster-Nyarko E."/>
            <person name="Jarju S."/>
            <person name="Secka A."/>
            <person name="Antonio M."/>
            <person name="Oren A."/>
            <person name="Chaudhuri R.R."/>
            <person name="La Ragione R."/>
            <person name="Hildebrand F."/>
            <person name="Pallen M.J."/>
        </authorList>
    </citation>
    <scope>NUCLEOTIDE SEQUENCE</scope>
    <source>
        <strain evidence="2">CHK192-2623</strain>
    </source>
</reference>
<evidence type="ECO:0000259" key="1">
    <source>
        <dbReference type="PROSITE" id="PS50943"/>
    </source>
</evidence>
<name>A0A921EJX5_LACJH</name>
<dbReference type="InterPro" id="IPR050077">
    <property type="entry name" value="LexA_repressor"/>
</dbReference>
<dbReference type="EMBL" id="DYYQ01000023">
    <property type="protein sequence ID" value="HJE49347.1"/>
    <property type="molecule type" value="Genomic_DNA"/>
</dbReference>
<dbReference type="SUPFAM" id="SSF47413">
    <property type="entry name" value="lambda repressor-like DNA-binding domains"/>
    <property type="match status" value="1"/>
</dbReference>
<feature type="domain" description="HTH cro/C1-type" evidence="1">
    <location>
        <begin position="11"/>
        <end position="65"/>
    </location>
</feature>
<dbReference type="InterPro" id="IPR039418">
    <property type="entry name" value="LexA-like"/>
</dbReference>
<dbReference type="AlphaFoldDB" id="A0A921EJX5"/>
<dbReference type="PROSITE" id="PS50943">
    <property type="entry name" value="HTH_CROC1"/>
    <property type="match status" value="1"/>
</dbReference>
<dbReference type="InterPro" id="IPR001387">
    <property type="entry name" value="Cro/C1-type_HTH"/>
</dbReference>
<comment type="caution">
    <text evidence="2">The sequence shown here is derived from an EMBL/GenBank/DDBJ whole genome shotgun (WGS) entry which is preliminary data.</text>
</comment>
<dbReference type="CDD" id="cd00093">
    <property type="entry name" value="HTH_XRE"/>
    <property type="match status" value="1"/>
</dbReference>
<dbReference type="Pfam" id="PF00717">
    <property type="entry name" value="Peptidase_S24"/>
    <property type="match status" value="1"/>
</dbReference>
<dbReference type="SMART" id="SM00530">
    <property type="entry name" value="HTH_XRE"/>
    <property type="match status" value="1"/>
</dbReference>
<proteinExistence type="predicted"/>
<sequence>MRSNEEVVDYVNELRKSQHMSINELARETGLAKSSLSRYFNKTRGFPVNKVNLFAKALHVKPEEILGIQPTNMKPIDQTGMHAIRIPIIGTIACGTPILAEQNIDGYTTELFEEKPDGTLFALKCQGDSMEPKIPNGATVTVRLQPTVEDDEIAAVLVDDDEEATLKRVKHVGKQVMLMPENKKYDPILLNEENPGRILGKVIKVSYSL</sequence>
<dbReference type="CDD" id="cd06529">
    <property type="entry name" value="S24_LexA-like"/>
    <property type="match status" value="1"/>
</dbReference>
<evidence type="ECO:0000313" key="3">
    <source>
        <dbReference type="Proteomes" id="UP000732527"/>
    </source>
</evidence>
<dbReference type="PANTHER" id="PTHR33516:SF2">
    <property type="entry name" value="LEXA REPRESSOR-RELATED"/>
    <property type="match status" value="1"/>
</dbReference>
<dbReference type="Proteomes" id="UP000732527">
    <property type="component" value="Unassembled WGS sequence"/>
</dbReference>
<dbReference type="Gene3D" id="1.10.260.40">
    <property type="entry name" value="lambda repressor-like DNA-binding domains"/>
    <property type="match status" value="1"/>
</dbReference>
<evidence type="ECO:0000313" key="2">
    <source>
        <dbReference type="EMBL" id="HJE49347.1"/>
    </source>
</evidence>
<reference evidence="2" key="2">
    <citation type="submission" date="2021-09" db="EMBL/GenBank/DDBJ databases">
        <authorList>
            <person name="Gilroy R."/>
        </authorList>
    </citation>
    <scope>NUCLEOTIDE SEQUENCE</scope>
    <source>
        <strain evidence="2">CHK192-2623</strain>
    </source>
</reference>
<dbReference type="InterPro" id="IPR036286">
    <property type="entry name" value="LexA/Signal_pep-like_sf"/>
</dbReference>
<dbReference type="Gene3D" id="2.10.109.10">
    <property type="entry name" value="Umud Fragment, subunit A"/>
    <property type="match status" value="1"/>
</dbReference>
<dbReference type="Pfam" id="PF01381">
    <property type="entry name" value="HTH_3"/>
    <property type="match status" value="1"/>
</dbReference>
<gene>
    <name evidence="2" type="ORF">K8V69_04090</name>
</gene>
<protein>
    <submittedName>
        <fullName evidence="2">XRE family transcriptional regulator</fullName>
    </submittedName>
</protein>
<dbReference type="InterPro" id="IPR015927">
    <property type="entry name" value="Peptidase_S24_S26A/B/C"/>
</dbReference>
<dbReference type="GO" id="GO:0003677">
    <property type="term" value="F:DNA binding"/>
    <property type="evidence" value="ECO:0007669"/>
    <property type="project" value="InterPro"/>
</dbReference>
<organism evidence="2 3">
    <name type="scientific">Lactobacillus johnsonii</name>
    <dbReference type="NCBI Taxonomy" id="33959"/>
    <lineage>
        <taxon>Bacteria</taxon>
        <taxon>Bacillati</taxon>
        <taxon>Bacillota</taxon>
        <taxon>Bacilli</taxon>
        <taxon>Lactobacillales</taxon>
        <taxon>Lactobacillaceae</taxon>
        <taxon>Lactobacillus</taxon>
    </lineage>
</organism>
<dbReference type="SUPFAM" id="SSF51306">
    <property type="entry name" value="LexA/Signal peptidase"/>
    <property type="match status" value="1"/>
</dbReference>